<dbReference type="AlphaFoldDB" id="A0A7L7YLN6"/>
<feature type="transmembrane region" description="Helical" evidence="2">
    <location>
        <begin position="344"/>
        <end position="363"/>
    </location>
</feature>
<feature type="region of interest" description="Disordered" evidence="1">
    <location>
        <begin position="274"/>
        <end position="310"/>
    </location>
</feature>
<evidence type="ECO:0000313" key="4">
    <source>
        <dbReference type="Proteomes" id="UP000516514"/>
    </source>
</evidence>
<protein>
    <submittedName>
        <fullName evidence="3">Uncharacterized protein</fullName>
    </submittedName>
</protein>
<keyword evidence="2" id="KW-0472">Membrane</keyword>
<dbReference type="EMBL" id="CP061738">
    <property type="protein sequence ID" value="QOD37978.1"/>
    <property type="molecule type" value="Genomic_DNA"/>
</dbReference>
<evidence type="ECO:0000256" key="2">
    <source>
        <dbReference type="SAM" id="Phobius"/>
    </source>
</evidence>
<feature type="compositionally biased region" description="Basic and acidic residues" evidence="1">
    <location>
        <begin position="227"/>
        <end position="244"/>
    </location>
</feature>
<dbReference type="RefSeq" id="WP_191110806.1">
    <property type="nucleotide sequence ID" value="NZ_CP061738.1"/>
</dbReference>
<feature type="compositionally biased region" description="Polar residues" evidence="1">
    <location>
        <begin position="276"/>
        <end position="292"/>
    </location>
</feature>
<evidence type="ECO:0000313" key="3">
    <source>
        <dbReference type="EMBL" id="QOD37978.1"/>
    </source>
</evidence>
<feature type="transmembrane region" description="Helical" evidence="2">
    <location>
        <begin position="318"/>
        <end position="338"/>
    </location>
</feature>
<accession>A0A7L7YLN6</accession>
<gene>
    <name evidence="3" type="ORF">ID128_03960</name>
</gene>
<dbReference type="KEGG" id="wms:ID128_03960"/>
<organism evidence="3 4">
    <name type="scientific">Candidatus Wolbachia massiliensis</name>
    <dbReference type="NCBI Taxonomy" id="1845000"/>
    <lineage>
        <taxon>Bacteria</taxon>
        <taxon>Pseudomonadati</taxon>
        <taxon>Pseudomonadota</taxon>
        <taxon>Alphaproteobacteria</taxon>
        <taxon>Rickettsiales</taxon>
        <taxon>Anaplasmataceae</taxon>
        <taxon>Wolbachieae</taxon>
        <taxon>Wolbachia</taxon>
    </lineage>
</organism>
<keyword evidence="2" id="KW-1133">Transmembrane helix</keyword>
<keyword evidence="2" id="KW-0812">Transmembrane</keyword>
<sequence>MLTLKSIKGKDAPHKKAFTIGNLVLKKKDRGKVIELLSNIREKENIAAKLKKPSYNTQVILETKITFEYQGQDVERRTVTLAYYAICNENKQAFDDLLYEAIKQKLLKNVLNEEMIIKYSGSRKETHTILTYAILRKDYTTIRKVLKVSKEHGVLEDILNKTVTMKYEDGQQGTYTPFDYANEDSETAKIFKEFTDSLTIEHKYTAPVIGEDNATTIENRATVIDEATDRQADDKPHNVATTGKEDATSIIDEAVLIGYEDINSEDLEPIFESSKEAQNVSTEQKPNTSDNPSAAEPCFDSDAAEEKSPTKAMHQRQAILAGSAGVVLLVGSVAFYILKMHVVAVVGVIIGLACIGFALYNALNPNTKLEKVESVKQPLAYFESKDMLKKL</sequence>
<reference evidence="3 4" key="1">
    <citation type="submission" date="2020-09" db="EMBL/GenBank/DDBJ databases">
        <title>An Earliest Endosymbiont, Wolbachia massiliensis sp. nov., Strain PL13 From the Bed Bug (Cimex hemipterius), Type strain of a New supergroup T.</title>
        <authorList>
            <person name="Laidoudi Y."/>
            <person name="Levasseur A."/>
            <person name="Medkour H."/>
            <person name="Maaloum M."/>
            <person name="BenKhedher M."/>
            <person name="Sambou M."/>
            <person name="Bassene H."/>
            <person name="Davoust B."/>
            <person name="Fenollar F."/>
            <person name="Raoult D."/>
            <person name="Mediannikov O."/>
        </authorList>
    </citation>
    <scope>NUCLEOTIDE SEQUENCE [LARGE SCALE GENOMIC DNA]</scope>
    <source>
        <strain evidence="3 4">PL13</strain>
    </source>
</reference>
<name>A0A7L7YLN6_9RICK</name>
<evidence type="ECO:0000256" key="1">
    <source>
        <dbReference type="SAM" id="MobiDB-lite"/>
    </source>
</evidence>
<dbReference type="Proteomes" id="UP000516514">
    <property type="component" value="Chromosome"/>
</dbReference>
<proteinExistence type="predicted"/>
<feature type="region of interest" description="Disordered" evidence="1">
    <location>
        <begin position="225"/>
        <end position="244"/>
    </location>
</feature>
<keyword evidence="4" id="KW-1185">Reference proteome</keyword>